<sequence>MNWLVFFALLEAALAGSGCNEVVQDLGPWVDSASVEKTEEGFSLSLVLVGGDVAASSTESVELLIGRQAEGHTRHFVLPKAAARKGGILEIRTEEDLLGGVGDGSFSMQATLAEVNGNNHGPESLSCRREAGRSTCRRTEKKSPAGVSPSSMAGEGGHMMRGSGAGMQGAEGMHQGMHQGPMPIPSQSPSQSSMPWTKPPRGECHPNSAPCPAGSACKASGDGSYICVKVMGKLADGNLSTVQTMTRSRAFENDSDSDDDLRVW</sequence>
<feature type="chain" id="PRO_5032320662" evidence="2">
    <location>
        <begin position="16"/>
        <end position="264"/>
    </location>
</feature>
<feature type="compositionally biased region" description="Basic and acidic residues" evidence="1">
    <location>
        <begin position="126"/>
        <end position="143"/>
    </location>
</feature>
<keyword evidence="2" id="KW-0732">Signal</keyword>
<protein>
    <submittedName>
        <fullName evidence="3">Uncharacterized protein</fullName>
    </submittedName>
</protein>
<organism evidence="3 4">
    <name type="scientific">Symbiodinium necroappetens</name>
    <dbReference type="NCBI Taxonomy" id="1628268"/>
    <lineage>
        <taxon>Eukaryota</taxon>
        <taxon>Sar</taxon>
        <taxon>Alveolata</taxon>
        <taxon>Dinophyceae</taxon>
        <taxon>Suessiales</taxon>
        <taxon>Symbiodiniaceae</taxon>
        <taxon>Symbiodinium</taxon>
    </lineage>
</organism>
<feature type="signal peptide" evidence="2">
    <location>
        <begin position="1"/>
        <end position="15"/>
    </location>
</feature>
<feature type="compositionally biased region" description="Gly residues" evidence="1">
    <location>
        <begin position="154"/>
        <end position="169"/>
    </location>
</feature>
<gene>
    <name evidence="3" type="ORF">SNEC2469_LOCUS5640</name>
</gene>
<proteinExistence type="predicted"/>
<evidence type="ECO:0000313" key="4">
    <source>
        <dbReference type="Proteomes" id="UP000601435"/>
    </source>
</evidence>
<feature type="compositionally biased region" description="Low complexity" evidence="1">
    <location>
        <begin position="185"/>
        <end position="195"/>
    </location>
</feature>
<dbReference type="OrthoDB" id="420574at2759"/>
<reference evidence="3" key="1">
    <citation type="submission" date="2021-02" db="EMBL/GenBank/DDBJ databases">
        <authorList>
            <person name="Dougan E. K."/>
            <person name="Rhodes N."/>
            <person name="Thang M."/>
            <person name="Chan C."/>
        </authorList>
    </citation>
    <scope>NUCLEOTIDE SEQUENCE</scope>
</reference>
<name>A0A812M4A0_9DINO</name>
<dbReference type="AlphaFoldDB" id="A0A812M4A0"/>
<dbReference type="EMBL" id="CAJNJA010010342">
    <property type="protein sequence ID" value="CAE7256509.1"/>
    <property type="molecule type" value="Genomic_DNA"/>
</dbReference>
<evidence type="ECO:0000256" key="1">
    <source>
        <dbReference type="SAM" id="MobiDB-lite"/>
    </source>
</evidence>
<feature type="region of interest" description="Disordered" evidence="1">
    <location>
        <begin position="116"/>
        <end position="208"/>
    </location>
</feature>
<keyword evidence="4" id="KW-1185">Reference proteome</keyword>
<dbReference type="Proteomes" id="UP000601435">
    <property type="component" value="Unassembled WGS sequence"/>
</dbReference>
<evidence type="ECO:0000256" key="2">
    <source>
        <dbReference type="SAM" id="SignalP"/>
    </source>
</evidence>
<evidence type="ECO:0000313" key="3">
    <source>
        <dbReference type="EMBL" id="CAE7256509.1"/>
    </source>
</evidence>
<accession>A0A812M4A0</accession>
<comment type="caution">
    <text evidence="3">The sequence shown here is derived from an EMBL/GenBank/DDBJ whole genome shotgun (WGS) entry which is preliminary data.</text>
</comment>